<evidence type="ECO:0000313" key="4">
    <source>
        <dbReference type="Proteomes" id="UP000253426"/>
    </source>
</evidence>
<sequence>MSFLRSKFRHLYLLALFQLVGGPLVLVPMLMMSKAVVRETAQHGVVKGFHEAMVSLEWEEAREMVRNGVVPEWSSSSTKAPGKKEKAKDGKPKLDFVTWTTPALMELEGILVRRAAWEWQPMASSWANAPPSPPPRVA</sequence>
<keyword evidence="2" id="KW-0812">Transmembrane</keyword>
<gene>
    <name evidence="3" type="ORF">DES53_104136</name>
</gene>
<dbReference type="RefSeq" id="WP_113958736.1">
    <property type="nucleotide sequence ID" value="NZ_QNRR01000004.1"/>
</dbReference>
<evidence type="ECO:0000256" key="2">
    <source>
        <dbReference type="SAM" id="Phobius"/>
    </source>
</evidence>
<dbReference type="OrthoDB" id="200191at2"/>
<comment type="caution">
    <text evidence="3">The sequence shown here is derived from an EMBL/GenBank/DDBJ whole genome shotgun (WGS) entry which is preliminary data.</text>
</comment>
<protein>
    <submittedName>
        <fullName evidence="3">Uncharacterized protein</fullName>
    </submittedName>
</protein>
<accession>A0A366HMF2</accession>
<keyword evidence="4" id="KW-1185">Reference proteome</keyword>
<reference evidence="3 4" key="1">
    <citation type="submission" date="2018-06" db="EMBL/GenBank/DDBJ databases">
        <title>Genomic Encyclopedia of Type Strains, Phase IV (KMG-IV): sequencing the most valuable type-strain genomes for metagenomic binning, comparative biology and taxonomic classification.</title>
        <authorList>
            <person name="Goeker M."/>
        </authorList>
    </citation>
    <scope>NUCLEOTIDE SEQUENCE [LARGE SCALE GENOMIC DNA]</scope>
    <source>
        <strain evidence="3 4">DSM 25532</strain>
    </source>
</reference>
<evidence type="ECO:0000313" key="3">
    <source>
        <dbReference type="EMBL" id="RBP44317.1"/>
    </source>
</evidence>
<organism evidence="3 4">
    <name type="scientific">Roseimicrobium gellanilyticum</name>
    <dbReference type="NCBI Taxonomy" id="748857"/>
    <lineage>
        <taxon>Bacteria</taxon>
        <taxon>Pseudomonadati</taxon>
        <taxon>Verrucomicrobiota</taxon>
        <taxon>Verrucomicrobiia</taxon>
        <taxon>Verrucomicrobiales</taxon>
        <taxon>Verrucomicrobiaceae</taxon>
        <taxon>Roseimicrobium</taxon>
    </lineage>
</organism>
<proteinExistence type="predicted"/>
<dbReference type="Proteomes" id="UP000253426">
    <property type="component" value="Unassembled WGS sequence"/>
</dbReference>
<dbReference type="AlphaFoldDB" id="A0A366HMF2"/>
<evidence type="ECO:0000256" key="1">
    <source>
        <dbReference type="SAM" id="MobiDB-lite"/>
    </source>
</evidence>
<dbReference type="EMBL" id="QNRR01000004">
    <property type="protein sequence ID" value="RBP44317.1"/>
    <property type="molecule type" value="Genomic_DNA"/>
</dbReference>
<keyword evidence="2" id="KW-0472">Membrane</keyword>
<keyword evidence="2" id="KW-1133">Transmembrane helix</keyword>
<name>A0A366HMF2_9BACT</name>
<feature type="transmembrane region" description="Helical" evidence="2">
    <location>
        <begin position="12"/>
        <end position="32"/>
    </location>
</feature>
<feature type="region of interest" description="Disordered" evidence="1">
    <location>
        <begin position="69"/>
        <end position="90"/>
    </location>
</feature>